<evidence type="ECO:0000256" key="3">
    <source>
        <dbReference type="ARBA" id="ARBA00022723"/>
    </source>
</evidence>
<protein>
    <recommendedName>
        <fullName evidence="6">Mitochondrial inner membrane protease ATP23</fullName>
        <ecNumber evidence="6">3.4.24.-</ecNumber>
    </recommendedName>
</protein>
<evidence type="ECO:0000256" key="1">
    <source>
        <dbReference type="ARBA" id="ARBA00009915"/>
    </source>
</evidence>
<dbReference type="GO" id="GO:0005739">
    <property type="term" value="C:mitochondrion"/>
    <property type="evidence" value="ECO:0007669"/>
    <property type="project" value="GOC"/>
</dbReference>
<dbReference type="GO" id="GO:0046872">
    <property type="term" value="F:metal ion binding"/>
    <property type="evidence" value="ECO:0007669"/>
    <property type="project" value="UniProtKB-KW"/>
</dbReference>
<dbReference type="InterPro" id="IPR019165">
    <property type="entry name" value="Peptidase_M76_ATP23"/>
</dbReference>
<keyword evidence="4 6" id="KW-0378">Hydrolase</keyword>
<evidence type="ECO:0000256" key="4">
    <source>
        <dbReference type="ARBA" id="ARBA00022801"/>
    </source>
</evidence>
<dbReference type="EC" id="3.4.24.-" evidence="6"/>
<dbReference type="Pfam" id="PF09768">
    <property type="entry name" value="Peptidase_M76"/>
    <property type="match status" value="1"/>
</dbReference>
<comment type="caution">
    <text evidence="7">The sequence shown here is derived from an EMBL/GenBank/DDBJ whole genome shotgun (WGS) entry which is preliminary data.</text>
</comment>
<dbReference type="GO" id="GO:0004222">
    <property type="term" value="F:metalloendopeptidase activity"/>
    <property type="evidence" value="ECO:0007669"/>
    <property type="project" value="InterPro"/>
</dbReference>
<keyword evidence="8" id="KW-1185">Reference proteome</keyword>
<sequence length="291" mass="32672">MPTWVDCSESVEEALARLDAESKANAAARMAKKAADAAAAAAPKQRPLSGNALIDAMKSEDLAKCRSLYPERGGDPYKPSWWNIMFGGEGREGLDKIKCERNVWQIAKKSHLVRILLDALKASGCEVDIRRHISCEVCDHSVTGGYDPILNQVVVCQNTARYQGLIQGVLTHELIHMFDYCRNKMDLTDAKHLACTEIRAANLAHCSFLSAWTYGSASPFNIKQRHQECVKQRATDSVLAVRDMPKEEAREIVESVFDKCYGDLEPIGRRIRRGSDDIRKAYKERVYYGYI</sequence>
<dbReference type="Proteomes" id="UP000198287">
    <property type="component" value="Unassembled WGS sequence"/>
</dbReference>
<dbReference type="PANTHER" id="PTHR21711:SF0">
    <property type="entry name" value="MITOCHONDRIAL INNER MEMBRANE PROTEASE ATP23 HOMOLOG"/>
    <property type="match status" value="1"/>
</dbReference>
<dbReference type="PANTHER" id="PTHR21711">
    <property type="entry name" value="MITOCHONDRIAL INNER MEMBRANE PROTEASE"/>
    <property type="match status" value="1"/>
</dbReference>
<dbReference type="EMBL" id="LNIX01000048">
    <property type="protein sequence ID" value="OXA38145.1"/>
    <property type="molecule type" value="Genomic_DNA"/>
</dbReference>
<gene>
    <name evidence="7" type="ORF">Fcan01_27103</name>
</gene>
<evidence type="ECO:0000256" key="6">
    <source>
        <dbReference type="RuleBase" id="RU364057"/>
    </source>
</evidence>
<accession>A0A226CXT5</accession>
<dbReference type="AlphaFoldDB" id="A0A226CXT5"/>
<keyword evidence="3 6" id="KW-0479">Metal-binding</keyword>
<keyword evidence="2 6" id="KW-0645">Protease</keyword>
<evidence type="ECO:0000313" key="7">
    <source>
        <dbReference type="EMBL" id="OXA38145.1"/>
    </source>
</evidence>
<evidence type="ECO:0000256" key="2">
    <source>
        <dbReference type="ARBA" id="ARBA00022670"/>
    </source>
</evidence>
<dbReference type="GO" id="GO:0033615">
    <property type="term" value="P:mitochondrial proton-transporting ATP synthase complex assembly"/>
    <property type="evidence" value="ECO:0007669"/>
    <property type="project" value="TreeGrafter"/>
</dbReference>
<dbReference type="OrthoDB" id="285308at2759"/>
<organism evidence="7 8">
    <name type="scientific">Folsomia candida</name>
    <name type="common">Springtail</name>
    <dbReference type="NCBI Taxonomy" id="158441"/>
    <lineage>
        <taxon>Eukaryota</taxon>
        <taxon>Metazoa</taxon>
        <taxon>Ecdysozoa</taxon>
        <taxon>Arthropoda</taxon>
        <taxon>Hexapoda</taxon>
        <taxon>Collembola</taxon>
        <taxon>Entomobryomorpha</taxon>
        <taxon>Isotomoidea</taxon>
        <taxon>Isotomidae</taxon>
        <taxon>Proisotominae</taxon>
        <taxon>Folsomia</taxon>
    </lineage>
</organism>
<comment type="similarity">
    <text evidence="1 6">Belongs to the peptidase M76 family.</text>
</comment>
<dbReference type="STRING" id="158441.A0A226CXT5"/>
<evidence type="ECO:0000313" key="8">
    <source>
        <dbReference type="Proteomes" id="UP000198287"/>
    </source>
</evidence>
<reference evidence="7 8" key="1">
    <citation type="submission" date="2015-12" db="EMBL/GenBank/DDBJ databases">
        <title>The genome of Folsomia candida.</title>
        <authorList>
            <person name="Faddeeva A."/>
            <person name="Derks M.F."/>
            <person name="Anvar Y."/>
            <person name="Smit S."/>
            <person name="Van Straalen N."/>
            <person name="Roelofs D."/>
        </authorList>
    </citation>
    <scope>NUCLEOTIDE SEQUENCE [LARGE SCALE GENOMIC DNA]</scope>
    <source>
        <strain evidence="7 8">VU population</strain>
        <tissue evidence="7">Whole body</tissue>
    </source>
</reference>
<dbReference type="OMA" id="EAHQNCV"/>
<evidence type="ECO:0000256" key="5">
    <source>
        <dbReference type="ARBA" id="ARBA00023049"/>
    </source>
</evidence>
<proteinExistence type="inferred from homology"/>
<keyword evidence="5 6" id="KW-0482">Metalloprotease</keyword>
<dbReference type="GO" id="GO:0034982">
    <property type="term" value="P:mitochondrial protein processing"/>
    <property type="evidence" value="ECO:0007669"/>
    <property type="project" value="TreeGrafter"/>
</dbReference>
<name>A0A226CXT5_FOLCA</name>